<dbReference type="Proteomes" id="UP001151760">
    <property type="component" value="Unassembled WGS sequence"/>
</dbReference>
<feature type="region of interest" description="Disordered" evidence="1">
    <location>
        <begin position="87"/>
        <end position="125"/>
    </location>
</feature>
<sequence>MIVSIEESRHGPSDAMHKNSFPALKRNLSHLSRRYTRYLLTSHSEIDKRDGVAAPFQRSRIHRTTAILKLSKAQVDQGSQIKMIQVKEMMQDNDLKNSKSKDKGSKSRSQSMDEQSHYKQDKTITRQSINVKRHIFNVIGGTEEFEERDLNIGGDC</sequence>
<accession>A0ABQ5DP14</accession>
<dbReference type="EMBL" id="BQNB010015310">
    <property type="protein sequence ID" value="GJT38529.1"/>
    <property type="molecule type" value="Genomic_DNA"/>
</dbReference>
<comment type="caution">
    <text evidence="2">The sequence shown here is derived from an EMBL/GenBank/DDBJ whole genome shotgun (WGS) entry which is preliminary data.</text>
</comment>
<feature type="compositionally biased region" description="Basic and acidic residues" evidence="1">
    <location>
        <begin position="89"/>
        <end position="105"/>
    </location>
</feature>
<evidence type="ECO:0000313" key="3">
    <source>
        <dbReference type="Proteomes" id="UP001151760"/>
    </source>
</evidence>
<evidence type="ECO:0000256" key="1">
    <source>
        <dbReference type="SAM" id="MobiDB-lite"/>
    </source>
</evidence>
<proteinExistence type="predicted"/>
<keyword evidence="3" id="KW-1185">Reference proteome</keyword>
<organism evidence="2 3">
    <name type="scientific">Tanacetum coccineum</name>
    <dbReference type="NCBI Taxonomy" id="301880"/>
    <lineage>
        <taxon>Eukaryota</taxon>
        <taxon>Viridiplantae</taxon>
        <taxon>Streptophyta</taxon>
        <taxon>Embryophyta</taxon>
        <taxon>Tracheophyta</taxon>
        <taxon>Spermatophyta</taxon>
        <taxon>Magnoliopsida</taxon>
        <taxon>eudicotyledons</taxon>
        <taxon>Gunneridae</taxon>
        <taxon>Pentapetalae</taxon>
        <taxon>asterids</taxon>
        <taxon>campanulids</taxon>
        <taxon>Asterales</taxon>
        <taxon>Asteraceae</taxon>
        <taxon>Asteroideae</taxon>
        <taxon>Anthemideae</taxon>
        <taxon>Anthemidinae</taxon>
        <taxon>Tanacetum</taxon>
    </lineage>
</organism>
<protein>
    <submittedName>
        <fullName evidence="2">Uncharacterized protein</fullName>
    </submittedName>
</protein>
<feature type="compositionally biased region" description="Basic and acidic residues" evidence="1">
    <location>
        <begin position="114"/>
        <end position="124"/>
    </location>
</feature>
<name>A0ABQ5DP14_9ASTR</name>
<evidence type="ECO:0000313" key="2">
    <source>
        <dbReference type="EMBL" id="GJT38529.1"/>
    </source>
</evidence>
<reference evidence="2" key="2">
    <citation type="submission" date="2022-01" db="EMBL/GenBank/DDBJ databases">
        <authorList>
            <person name="Yamashiro T."/>
            <person name="Shiraishi A."/>
            <person name="Satake H."/>
            <person name="Nakayama K."/>
        </authorList>
    </citation>
    <scope>NUCLEOTIDE SEQUENCE</scope>
</reference>
<reference evidence="2" key="1">
    <citation type="journal article" date="2022" name="Int. J. Mol. Sci.">
        <title>Draft Genome of Tanacetum Coccineum: Genomic Comparison of Closely Related Tanacetum-Family Plants.</title>
        <authorList>
            <person name="Yamashiro T."/>
            <person name="Shiraishi A."/>
            <person name="Nakayama K."/>
            <person name="Satake H."/>
        </authorList>
    </citation>
    <scope>NUCLEOTIDE SEQUENCE</scope>
</reference>
<gene>
    <name evidence="2" type="ORF">Tco_0938394</name>
</gene>